<feature type="region of interest" description="Disordered" evidence="1">
    <location>
        <begin position="227"/>
        <end position="278"/>
    </location>
</feature>
<protein>
    <submittedName>
        <fullName evidence="2">Uncharacterized protein</fullName>
    </submittedName>
</protein>
<proteinExistence type="predicted"/>
<name>A0A0K8SDY1_LYGHE</name>
<dbReference type="AlphaFoldDB" id="A0A0K8SDY1"/>
<feature type="compositionally biased region" description="Basic and acidic residues" evidence="1">
    <location>
        <begin position="249"/>
        <end position="260"/>
    </location>
</feature>
<evidence type="ECO:0000256" key="1">
    <source>
        <dbReference type="SAM" id="MobiDB-lite"/>
    </source>
</evidence>
<evidence type="ECO:0000313" key="2">
    <source>
        <dbReference type="EMBL" id="JAG51492.1"/>
    </source>
</evidence>
<sequence>HSRTDGNRYQIDQNNNGIFRNPFLKPEVPYKDYTVPGNYDNSQTDDKRFRMDQNNNGIFRNPYLKPDVPYKDYPVPGSYEDYYRRMNPTGNYGGLPVDSDTRTGDTRFQYPGNNEYLRLFGEPGLYPDVPDPSFNPAGVVDRRNPKDFRMNPVESIVEVNIHGVPESYGTDHGQQYGLQDNGIQRGFKDDFTQGGPGAISNTKYPEFYPADLLQLTAQNDHQNDRQFYFNKSPKNESGLESDFNTSFKRGSDLDRIDERGPPGSKMDSSKTGKKAKHLTPKDMEILQSLHNYFLQQTLKNYYSPAANPGYPYQTYPPYNPPGVL</sequence>
<accession>A0A0K8SDY1</accession>
<feature type="non-terminal residue" evidence="2">
    <location>
        <position position="1"/>
    </location>
</feature>
<dbReference type="EMBL" id="GBRD01014334">
    <property type="protein sequence ID" value="JAG51492.1"/>
    <property type="molecule type" value="Transcribed_RNA"/>
</dbReference>
<feature type="non-terminal residue" evidence="2">
    <location>
        <position position="324"/>
    </location>
</feature>
<organism evidence="2">
    <name type="scientific">Lygus hesperus</name>
    <name type="common">Western plant bug</name>
    <dbReference type="NCBI Taxonomy" id="30085"/>
    <lineage>
        <taxon>Eukaryota</taxon>
        <taxon>Metazoa</taxon>
        <taxon>Ecdysozoa</taxon>
        <taxon>Arthropoda</taxon>
        <taxon>Hexapoda</taxon>
        <taxon>Insecta</taxon>
        <taxon>Pterygota</taxon>
        <taxon>Neoptera</taxon>
        <taxon>Paraneoptera</taxon>
        <taxon>Hemiptera</taxon>
        <taxon>Heteroptera</taxon>
        <taxon>Panheteroptera</taxon>
        <taxon>Cimicomorpha</taxon>
        <taxon>Miridae</taxon>
        <taxon>Mirini</taxon>
        <taxon>Lygus</taxon>
    </lineage>
</organism>
<reference evidence="2" key="1">
    <citation type="submission" date="2014-09" db="EMBL/GenBank/DDBJ databases">
        <authorList>
            <person name="Magalhaes I.L.F."/>
            <person name="Oliveira U."/>
            <person name="Santos F.R."/>
            <person name="Vidigal T.H.D.A."/>
            <person name="Brescovit A.D."/>
            <person name="Santos A.J."/>
        </authorList>
    </citation>
    <scope>NUCLEOTIDE SEQUENCE</scope>
</reference>